<dbReference type="Proteomes" id="UP001501532">
    <property type="component" value="Unassembled WGS sequence"/>
</dbReference>
<sequence>MLKRSLGLVLAAATLGMTALPAAADGIQLPAVPIPGDVRGTGLEPFLGQPATPHPIAAPDIPQNPFMAPNGSSNLHDDAYQTDAYRGSGPDGKDLAVSSRLQGGLCGSITFDSQGRLVSVCMAPGLSPKLVLLNPHTLATIDTMTLPGKASASFTDVSGGGYFYLDNHNRAVIPTKDGGISVVAIEGDKLVKQLHYDLSAVAGSSGILSALPDWSGRLWFVTGNGVVGTLDMATGAVATHTLGGERIANSLAVDESGGVFIVSDHALYRFDAGPGGEVQVTWRMEYDRGTGQKPGQLSQGSGTTPTLIGSASGPEGGYVAITDNADPKMNVVVVARGKAGPTEVCKQPIFAAGEGADENSLVAVGGDLIAENNYGYKLDEHPLLKGILGGRQPDTTPGVVRVHVDYAHRACSVAWTNTTERVPSVVSKAALGNGLFYTYTHPTASELDYKPGGGLLGAPDAWYLTALDLCTGKRVWSKLAGTGPLYNNHYAPIVIGKDKTAYTGAVGGMVRIADSDD</sequence>
<name>A0ABP6LR64_9ACTN</name>
<dbReference type="Gene3D" id="2.130.10.10">
    <property type="entry name" value="YVTN repeat-like/Quinoprotein amine dehydrogenase"/>
    <property type="match status" value="1"/>
</dbReference>
<evidence type="ECO:0008006" key="5">
    <source>
        <dbReference type="Google" id="ProtNLM"/>
    </source>
</evidence>
<feature type="chain" id="PRO_5046570701" description="PQQ-binding-like beta-propeller repeat protein" evidence="2">
    <location>
        <begin position="25"/>
        <end position="517"/>
    </location>
</feature>
<dbReference type="EMBL" id="BAAAUF010000044">
    <property type="protein sequence ID" value="GAA3056080.1"/>
    <property type="molecule type" value="Genomic_DNA"/>
</dbReference>
<protein>
    <recommendedName>
        <fullName evidence="5">PQQ-binding-like beta-propeller repeat protein</fullName>
    </recommendedName>
</protein>
<dbReference type="SUPFAM" id="SSF75011">
    <property type="entry name" value="3-carboxy-cis,cis-mucoante lactonizing enzyme"/>
    <property type="match status" value="1"/>
</dbReference>
<accession>A0ABP6LR64</accession>
<keyword evidence="4" id="KW-1185">Reference proteome</keyword>
<feature type="signal peptide" evidence="2">
    <location>
        <begin position="1"/>
        <end position="24"/>
    </location>
</feature>
<organism evidence="3 4">
    <name type="scientific">Streptomyces glomeratus</name>
    <dbReference type="NCBI Taxonomy" id="284452"/>
    <lineage>
        <taxon>Bacteria</taxon>
        <taxon>Bacillati</taxon>
        <taxon>Actinomycetota</taxon>
        <taxon>Actinomycetes</taxon>
        <taxon>Kitasatosporales</taxon>
        <taxon>Streptomycetaceae</taxon>
        <taxon>Streptomyces</taxon>
    </lineage>
</organism>
<keyword evidence="2" id="KW-0732">Signal</keyword>
<evidence type="ECO:0000256" key="1">
    <source>
        <dbReference type="SAM" id="MobiDB-lite"/>
    </source>
</evidence>
<proteinExistence type="predicted"/>
<gene>
    <name evidence="3" type="ORF">GCM10010448_44360</name>
</gene>
<evidence type="ECO:0000256" key="2">
    <source>
        <dbReference type="SAM" id="SignalP"/>
    </source>
</evidence>
<reference evidence="4" key="1">
    <citation type="journal article" date="2019" name="Int. J. Syst. Evol. Microbiol.">
        <title>The Global Catalogue of Microorganisms (GCM) 10K type strain sequencing project: providing services to taxonomists for standard genome sequencing and annotation.</title>
        <authorList>
            <consortium name="The Broad Institute Genomics Platform"/>
            <consortium name="The Broad Institute Genome Sequencing Center for Infectious Disease"/>
            <person name="Wu L."/>
            <person name="Ma J."/>
        </authorList>
    </citation>
    <scope>NUCLEOTIDE SEQUENCE [LARGE SCALE GENOMIC DNA]</scope>
    <source>
        <strain evidence="4">JCM 9091</strain>
    </source>
</reference>
<evidence type="ECO:0000313" key="3">
    <source>
        <dbReference type="EMBL" id="GAA3056080.1"/>
    </source>
</evidence>
<comment type="caution">
    <text evidence="3">The sequence shown here is derived from an EMBL/GenBank/DDBJ whole genome shotgun (WGS) entry which is preliminary data.</text>
</comment>
<feature type="compositionally biased region" description="Polar residues" evidence="1">
    <location>
        <begin position="293"/>
        <end position="309"/>
    </location>
</feature>
<dbReference type="InterPro" id="IPR015943">
    <property type="entry name" value="WD40/YVTN_repeat-like_dom_sf"/>
</dbReference>
<feature type="region of interest" description="Disordered" evidence="1">
    <location>
        <begin position="289"/>
        <end position="309"/>
    </location>
</feature>
<evidence type="ECO:0000313" key="4">
    <source>
        <dbReference type="Proteomes" id="UP001501532"/>
    </source>
</evidence>